<comment type="caution">
    <text evidence="1">The sequence shown here is derived from an EMBL/GenBank/DDBJ whole genome shotgun (WGS) entry which is preliminary data.</text>
</comment>
<name>A0ABP3DUP3_9PSEU</name>
<keyword evidence="2" id="KW-1185">Reference proteome</keyword>
<dbReference type="EMBL" id="BAAABU010000009">
    <property type="protein sequence ID" value="GAA0239859.1"/>
    <property type="molecule type" value="Genomic_DNA"/>
</dbReference>
<accession>A0ABP3DUP3</accession>
<evidence type="ECO:0000313" key="1">
    <source>
        <dbReference type="EMBL" id="GAA0239859.1"/>
    </source>
</evidence>
<evidence type="ECO:0008006" key="3">
    <source>
        <dbReference type="Google" id="ProtNLM"/>
    </source>
</evidence>
<gene>
    <name evidence="1" type="ORF">GCM10010492_43770</name>
</gene>
<evidence type="ECO:0000313" key="2">
    <source>
        <dbReference type="Proteomes" id="UP001500416"/>
    </source>
</evidence>
<dbReference type="Proteomes" id="UP001500416">
    <property type="component" value="Unassembled WGS sequence"/>
</dbReference>
<organism evidence="1 2">
    <name type="scientific">Saccharothrix mutabilis subsp. mutabilis</name>
    <dbReference type="NCBI Taxonomy" id="66855"/>
    <lineage>
        <taxon>Bacteria</taxon>
        <taxon>Bacillati</taxon>
        <taxon>Actinomycetota</taxon>
        <taxon>Actinomycetes</taxon>
        <taxon>Pseudonocardiales</taxon>
        <taxon>Pseudonocardiaceae</taxon>
        <taxon>Saccharothrix</taxon>
    </lineage>
</organism>
<reference evidence="2" key="1">
    <citation type="journal article" date="2019" name="Int. J. Syst. Evol. Microbiol.">
        <title>The Global Catalogue of Microorganisms (GCM) 10K type strain sequencing project: providing services to taxonomists for standard genome sequencing and annotation.</title>
        <authorList>
            <consortium name="The Broad Institute Genomics Platform"/>
            <consortium name="The Broad Institute Genome Sequencing Center for Infectious Disease"/>
            <person name="Wu L."/>
            <person name="Ma J."/>
        </authorList>
    </citation>
    <scope>NUCLEOTIDE SEQUENCE [LARGE SCALE GENOMIC DNA]</scope>
    <source>
        <strain evidence="2">JCM 3380</strain>
    </source>
</reference>
<proteinExistence type="predicted"/>
<sequence length="87" mass="8261">MVLGVSDGVADGVSVGVPVGVSVGVVLGSSGGDGVWVGVTVSVADGVVGSVSCAHAVVPPRATANASAPAVVALTIFLRARERAPVP</sequence>
<protein>
    <recommendedName>
        <fullName evidence="3">Secreted protein</fullName>
    </recommendedName>
</protein>